<evidence type="ECO:0000313" key="2">
    <source>
        <dbReference type="EMBL" id="QKF07183.1"/>
    </source>
</evidence>
<dbReference type="Gene3D" id="3.40.630.30">
    <property type="match status" value="1"/>
</dbReference>
<dbReference type="RefSeq" id="WP_172301284.1">
    <property type="nucleotide sequence ID" value="NZ_CP053716.1"/>
</dbReference>
<dbReference type="PROSITE" id="PS51186">
    <property type="entry name" value="GNAT"/>
    <property type="match status" value="1"/>
</dbReference>
<keyword evidence="3" id="KW-1185">Reference proteome</keyword>
<gene>
    <name evidence="2" type="ORF">HLV38_02875</name>
</gene>
<dbReference type="Pfam" id="PF13508">
    <property type="entry name" value="Acetyltransf_7"/>
    <property type="match status" value="1"/>
</dbReference>
<evidence type="ECO:0000313" key="3">
    <source>
        <dbReference type="Proteomes" id="UP000503297"/>
    </source>
</evidence>
<dbReference type="KEGG" id="bwa:HLV38_02875"/>
<dbReference type="AlphaFoldDB" id="A0A6M8J3L0"/>
<dbReference type="Proteomes" id="UP000503297">
    <property type="component" value="Chromosome"/>
</dbReference>
<reference evidence="3" key="1">
    <citation type="submission" date="2020-05" db="EMBL/GenBank/DDBJ databases">
        <title>Novel species in genus Nocardioides.</title>
        <authorList>
            <person name="Zhang G."/>
        </authorList>
    </citation>
    <scope>NUCLEOTIDE SEQUENCE [LARGE SCALE GENOMIC DNA]</scope>
    <source>
        <strain evidence="3">zg-1050</strain>
    </source>
</reference>
<organism evidence="2 3">
    <name type="scientific">Berryella wangjianweii</name>
    <dbReference type="NCBI Taxonomy" id="2734634"/>
    <lineage>
        <taxon>Bacteria</taxon>
        <taxon>Bacillati</taxon>
        <taxon>Actinomycetota</taxon>
        <taxon>Coriobacteriia</taxon>
        <taxon>Eggerthellales</taxon>
        <taxon>Eggerthellaceae</taxon>
        <taxon>Berryella</taxon>
    </lineage>
</organism>
<dbReference type="GO" id="GO:0016747">
    <property type="term" value="F:acyltransferase activity, transferring groups other than amino-acyl groups"/>
    <property type="evidence" value="ECO:0007669"/>
    <property type="project" value="InterPro"/>
</dbReference>
<proteinExistence type="predicted"/>
<evidence type="ECO:0000259" key="1">
    <source>
        <dbReference type="PROSITE" id="PS51186"/>
    </source>
</evidence>
<keyword evidence="2" id="KW-0808">Transferase</keyword>
<protein>
    <submittedName>
        <fullName evidence="2">GNAT family N-acetyltransferase</fullName>
    </submittedName>
</protein>
<dbReference type="InterPro" id="IPR000182">
    <property type="entry name" value="GNAT_dom"/>
</dbReference>
<sequence length="207" mass="23013">MRTFPDRRADAPDAGRGLEIRAARTRQGARSCVRALYEGAFPERQRMPWWLMTALSHSPCVGFSSYFDRGAFCGFSYRIDFSSLTYLLFLAVDEQARSSGVGSRILEGIRAARPEVPVVLDIEAPCEGAPSHDQRIRRMAFYRRNGFRPAPCLLRSGPITYQVMSTPGFPGADELARRLRGPGRLFLGGARVVPIDPEALATDGRFL</sequence>
<dbReference type="SUPFAM" id="SSF55729">
    <property type="entry name" value="Acyl-CoA N-acyltransferases (Nat)"/>
    <property type="match status" value="1"/>
</dbReference>
<dbReference type="EMBL" id="CP053716">
    <property type="protein sequence ID" value="QKF07183.1"/>
    <property type="molecule type" value="Genomic_DNA"/>
</dbReference>
<accession>A0A6M8J3L0</accession>
<feature type="domain" description="N-acetyltransferase" evidence="1">
    <location>
        <begin position="18"/>
        <end position="180"/>
    </location>
</feature>
<dbReference type="InterPro" id="IPR016181">
    <property type="entry name" value="Acyl_CoA_acyltransferase"/>
</dbReference>
<name>A0A6M8J3L0_9ACTN</name>